<keyword evidence="3" id="KW-1185">Reference proteome</keyword>
<dbReference type="Proteomes" id="UP000054560">
    <property type="component" value="Unassembled WGS sequence"/>
</dbReference>
<reference evidence="2 3" key="1">
    <citation type="submission" date="2011-02" db="EMBL/GenBank/DDBJ databases">
        <title>The Genome Sequence of Sphaeroforma arctica JP610.</title>
        <authorList>
            <consortium name="The Broad Institute Genome Sequencing Platform"/>
            <person name="Russ C."/>
            <person name="Cuomo C."/>
            <person name="Young S.K."/>
            <person name="Zeng Q."/>
            <person name="Gargeya S."/>
            <person name="Alvarado L."/>
            <person name="Berlin A."/>
            <person name="Chapman S.B."/>
            <person name="Chen Z."/>
            <person name="Freedman E."/>
            <person name="Gellesch M."/>
            <person name="Goldberg J."/>
            <person name="Griggs A."/>
            <person name="Gujja S."/>
            <person name="Heilman E."/>
            <person name="Heiman D."/>
            <person name="Howarth C."/>
            <person name="Mehta T."/>
            <person name="Neiman D."/>
            <person name="Pearson M."/>
            <person name="Roberts A."/>
            <person name="Saif S."/>
            <person name="Shea T."/>
            <person name="Shenoy N."/>
            <person name="Sisk P."/>
            <person name="Stolte C."/>
            <person name="Sykes S."/>
            <person name="White J."/>
            <person name="Yandava C."/>
            <person name="Burger G."/>
            <person name="Gray M.W."/>
            <person name="Holland P.W.H."/>
            <person name="King N."/>
            <person name="Lang F.B.F."/>
            <person name="Roger A.J."/>
            <person name="Ruiz-Trillo I."/>
            <person name="Haas B."/>
            <person name="Nusbaum C."/>
            <person name="Birren B."/>
        </authorList>
    </citation>
    <scope>NUCLEOTIDE SEQUENCE [LARGE SCALE GENOMIC DNA]</scope>
    <source>
        <strain evidence="2 3">JP610</strain>
    </source>
</reference>
<feature type="non-terminal residue" evidence="2">
    <location>
        <position position="1"/>
    </location>
</feature>
<dbReference type="RefSeq" id="XP_014144051.1">
    <property type="nucleotide sequence ID" value="XM_014288576.1"/>
</dbReference>
<keyword evidence="1" id="KW-1133">Transmembrane helix</keyword>
<name>A0A0L0F0N0_9EUKA</name>
<dbReference type="GeneID" id="25917831"/>
<dbReference type="AlphaFoldDB" id="A0A0L0F0N0"/>
<evidence type="ECO:0000313" key="3">
    <source>
        <dbReference type="Proteomes" id="UP000054560"/>
    </source>
</evidence>
<sequence>NELGLDLRTCDYLLMINEMKFKTDVEVVQCTMDSTGIQALLLGEELNVSKIMESMSQTIARVGIPTHMCTMCVILAIWYYVCDTCLMGVLCV</sequence>
<evidence type="ECO:0000313" key="2">
    <source>
        <dbReference type="EMBL" id="KNC70149.1"/>
    </source>
</evidence>
<organism evidence="2 3">
    <name type="scientific">Sphaeroforma arctica JP610</name>
    <dbReference type="NCBI Taxonomy" id="667725"/>
    <lineage>
        <taxon>Eukaryota</taxon>
        <taxon>Ichthyosporea</taxon>
        <taxon>Ichthyophonida</taxon>
        <taxon>Sphaeroforma</taxon>
    </lineage>
</organism>
<keyword evidence="1" id="KW-0472">Membrane</keyword>
<protein>
    <submittedName>
        <fullName evidence="2">Uncharacterized protein</fullName>
    </submittedName>
</protein>
<proteinExistence type="predicted"/>
<evidence type="ECO:0000256" key="1">
    <source>
        <dbReference type="SAM" id="Phobius"/>
    </source>
</evidence>
<accession>A0A0L0F0N0</accession>
<gene>
    <name evidence="2" type="ORF">SARC_17327</name>
</gene>
<dbReference type="EMBL" id="KQ251982">
    <property type="protein sequence ID" value="KNC70149.1"/>
    <property type="molecule type" value="Genomic_DNA"/>
</dbReference>
<keyword evidence="1" id="KW-0812">Transmembrane</keyword>
<feature type="transmembrane region" description="Helical" evidence="1">
    <location>
        <begin position="59"/>
        <end position="81"/>
    </location>
</feature>